<gene>
    <name evidence="1" type="ORF">BACERE00185_00294</name>
</gene>
<dbReference type="RefSeq" id="WP_072770092.1">
    <property type="nucleotide sequence ID" value="NZ_FWZD01000024.1"/>
</dbReference>
<dbReference type="Proteomes" id="UP000194439">
    <property type="component" value="Unassembled WGS sequence"/>
</dbReference>
<reference evidence="2" key="1">
    <citation type="submission" date="2017-04" db="EMBL/GenBank/DDBJ databases">
        <authorList>
            <person name="Criscuolo A."/>
        </authorList>
    </citation>
    <scope>NUCLEOTIDE SEQUENCE [LARGE SCALE GENOMIC DNA]</scope>
</reference>
<dbReference type="Pfam" id="PF06199">
    <property type="entry name" value="Phage_tail_2"/>
    <property type="match status" value="1"/>
</dbReference>
<dbReference type="EMBL" id="FWZD01000024">
    <property type="protein sequence ID" value="SMD68192.1"/>
    <property type="molecule type" value="Genomic_DNA"/>
</dbReference>
<evidence type="ECO:0000313" key="2">
    <source>
        <dbReference type="Proteomes" id="UP000194439"/>
    </source>
</evidence>
<proteinExistence type="predicted"/>
<organism evidence="1 2">
    <name type="scientific">Bacillus mobilis</name>
    <dbReference type="NCBI Taxonomy" id="2026190"/>
    <lineage>
        <taxon>Bacteria</taxon>
        <taxon>Bacillati</taxon>
        <taxon>Bacillota</taxon>
        <taxon>Bacilli</taxon>
        <taxon>Bacillales</taxon>
        <taxon>Bacillaceae</taxon>
        <taxon>Bacillus</taxon>
        <taxon>Bacillus cereus group</taxon>
    </lineage>
</organism>
<dbReference type="AlphaFoldDB" id="A0A1Y5YXU2"/>
<accession>A0A1Y5YXU2</accession>
<dbReference type="InterPro" id="IPR011855">
    <property type="entry name" value="Phgtail_TP901_1"/>
</dbReference>
<protein>
    <submittedName>
        <fullName evidence="1">Phage major tail protein 2</fullName>
    </submittedName>
</protein>
<name>A0A1Y5YXU2_9BACI</name>
<evidence type="ECO:0000313" key="1">
    <source>
        <dbReference type="EMBL" id="SMD68192.1"/>
    </source>
</evidence>
<sequence>MAETELKVKVSSYLGVKKIVRIFDLSTGNVLAIGGQKEHTLNRTADTIDVSTKTGGIQNMAEIMAKMGVTDWKPKEYNDYKEYIQGQKEWSVDVSGALPASDAAYDILEAAYENGTPVGVSELDLGRMKEKVGIAIPTELSEEAPIDDLAGYSLSLTGTGPQVSRTYVPTPPAGS</sequence>